<dbReference type="InterPro" id="IPR010827">
    <property type="entry name" value="BamA/TamA_POTRA"/>
</dbReference>
<dbReference type="NCBIfam" id="TIGR03303">
    <property type="entry name" value="OM_YaeT"/>
    <property type="match status" value="1"/>
</dbReference>
<dbReference type="InterPro" id="IPR023707">
    <property type="entry name" value="OM_assembly_BamA"/>
</dbReference>
<evidence type="ECO:0000256" key="3">
    <source>
        <dbReference type="ARBA" id="ARBA00022692"/>
    </source>
</evidence>
<dbReference type="AlphaFoldDB" id="A0A146G430"/>
<dbReference type="RefSeq" id="WP_084400114.1">
    <property type="nucleotide sequence ID" value="NZ_BDCO01000002.1"/>
</dbReference>
<keyword evidence="2" id="KW-1134">Transmembrane beta strand</keyword>
<dbReference type="Gene3D" id="3.10.20.310">
    <property type="entry name" value="membrane protein fhac"/>
    <property type="match status" value="5"/>
</dbReference>
<feature type="domain" description="POTRA" evidence="10">
    <location>
        <begin position="276"/>
        <end position="353"/>
    </location>
</feature>
<dbReference type="GO" id="GO:0071709">
    <property type="term" value="P:membrane assembly"/>
    <property type="evidence" value="ECO:0007669"/>
    <property type="project" value="InterPro"/>
</dbReference>
<evidence type="ECO:0000259" key="10">
    <source>
        <dbReference type="PROSITE" id="PS51779"/>
    </source>
</evidence>
<organism evidence="11 12">
    <name type="scientific">Terrimicrobium sacchariphilum</name>
    <dbReference type="NCBI Taxonomy" id="690879"/>
    <lineage>
        <taxon>Bacteria</taxon>
        <taxon>Pseudomonadati</taxon>
        <taxon>Verrucomicrobiota</taxon>
        <taxon>Terrimicrobiia</taxon>
        <taxon>Terrimicrobiales</taxon>
        <taxon>Terrimicrobiaceae</taxon>
        <taxon>Terrimicrobium</taxon>
    </lineage>
</organism>
<keyword evidence="6" id="KW-0472">Membrane</keyword>
<accession>A0A146G430</accession>
<dbReference type="PANTHER" id="PTHR12815:SF47">
    <property type="entry name" value="TRANSLOCATION AND ASSEMBLY MODULE SUBUNIT TAMA"/>
    <property type="match status" value="1"/>
</dbReference>
<comment type="subcellular location">
    <subcellularLocation>
        <location evidence="1">Membrane</location>
    </subcellularLocation>
</comment>
<feature type="domain" description="POTRA" evidence="10">
    <location>
        <begin position="186"/>
        <end position="273"/>
    </location>
</feature>
<dbReference type="GO" id="GO:0009279">
    <property type="term" value="C:cell outer membrane"/>
    <property type="evidence" value="ECO:0007669"/>
    <property type="project" value="UniProtKB-UniRule"/>
</dbReference>
<name>A0A146G430_TERSA</name>
<dbReference type="InterPro" id="IPR039910">
    <property type="entry name" value="D15-like"/>
</dbReference>
<evidence type="ECO:0000256" key="4">
    <source>
        <dbReference type="ARBA" id="ARBA00022729"/>
    </source>
</evidence>
<evidence type="ECO:0000256" key="8">
    <source>
        <dbReference type="NCBIfam" id="TIGR03303"/>
    </source>
</evidence>
<feature type="chain" id="PRO_5007524398" description="Outer membrane protein assembly factor BamA" evidence="9">
    <location>
        <begin position="26"/>
        <end position="768"/>
    </location>
</feature>
<dbReference type="InterPro" id="IPR000184">
    <property type="entry name" value="Bac_surfAg_D15"/>
</dbReference>
<keyword evidence="7" id="KW-0998">Cell outer membrane</keyword>
<protein>
    <recommendedName>
        <fullName evidence="8">Outer membrane protein assembly factor BamA</fullName>
    </recommendedName>
</protein>
<evidence type="ECO:0000313" key="11">
    <source>
        <dbReference type="EMBL" id="GAT31787.1"/>
    </source>
</evidence>
<dbReference type="STRING" id="690879.TSACC_2181"/>
<dbReference type="PROSITE" id="PS51779">
    <property type="entry name" value="POTRA"/>
    <property type="match status" value="4"/>
</dbReference>
<dbReference type="Proteomes" id="UP000076023">
    <property type="component" value="Unassembled WGS sequence"/>
</dbReference>
<reference evidence="12" key="1">
    <citation type="journal article" date="2017" name="Genome Announc.">
        <title>Draft Genome Sequence of Terrimicrobium sacchariphilum NM-5T, a Facultative Anaerobic Soil Bacterium of the Class Spartobacteria.</title>
        <authorList>
            <person name="Qiu Y.L."/>
            <person name="Tourlousse D.M."/>
            <person name="Matsuura N."/>
            <person name="Ohashi A."/>
            <person name="Sekiguchi Y."/>
        </authorList>
    </citation>
    <scope>NUCLEOTIDE SEQUENCE [LARGE SCALE GENOMIC DNA]</scope>
    <source>
        <strain evidence="12">NM-5</strain>
    </source>
</reference>
<evidence type="ECO:0000256" key="5">
    <source>
        <dbReference type="ARBA" id="ARBA00022737"/>
    </source>
</evidence>
<proteinExistence type="predicted"/>
<dbReference type="Gene3D" id="2.40.160.50">
    <property type="entry name" value="membrane protein fhac: a member of the omp85/tpsb transporter family"/>
    <property type="match status" value="1"/>
</dbReference>
<evidence type="ECO:0000256" key="7">
    <source>
        <dbReference type="ARBA" id="ARBA00023237"/>
    </source>
</evidence>
<keyword evidence="12" id="KW-1185">Reference proteome</keyword>
<keyword evidence="4 9" id="KW-0732">Signal</keyword>
<dbReference type="Pfam" id="PF01103">
    <property type="entry name" value="Omp85"/>
    <property type="match status" value="1"/>
</dbReference>
<dbReference type="FunCoup" id="A0A146G430">
    <property type="interactions" value="233"/>
</dbReference>
<evidence type="ECO:0000256" key="9">
    <source>
        <dbReference type="SAM" id="SignalP"/>
    </source>
</evidence>
<dbReference type="InterPro" id="IPR034746">
    <property type="entry name" value="POTRA"/>
</dbReference>
<dbReference type="EMBL" id="BDCO01000002">
    <property type="protein sequence ID" value="GAT31787.1"/>
    <property type="molecule type" value="Genomic_DNA"/>
</dbReference>
<dbReference type="Pfam" id="PF07244">
    <property type="entry name" value="POTRA"/>
    <property type="match status" value="4"/>
</dbReference>
<feature type="domain" description="POTRA" evidence="10">
    <location>
        <begin position="105"/>
        <end position="183"/>
    </location>
</feature>
<feature type="signal peptide" evidence="9">
    <location>
        <begin position="1"/>
        <end position="25"/>
    </location>
</feature>
<sequence length="768" mass="86266">MRFFRHIHCLVAVAILFALAPVLKAQEQTGPIIREIAVEYVGPPAISEQRVRDNLATKVGEPYSERAVESDIRALYATGGVANVRMFAEPAADGVKVTVLLQGRPVIEEVVIEGAEQLSMNRVRREVSTKVGDVLSEEKLESDRQKILKIYEDRFYSDVQVQFRVQEIANSNRVRVIFQITEGPRLVVRRINFIGNDSVLPRDLLKVMKTKTWNILSFFNKSGRLLPAQMEEDKVAIRTLYQNRGFADVQVQDFQTVPLESDGVELNITIVEGIQYRVNNLKLEGVNIVPTEDLKARLSMQNGSLFTPKGMGDDLKLLRDFYGARGYVDMVAMPEVLPAGPGAVDVTYRIDEQFQSYVNLVNIQGNTRTKDRVIRREMAVKPGDVFDTTLVDVSRKRLENLNYFDKVETVPTETIVPGRKDLNVIVNEKRTGSFNFGVGFSTTDSLVGFAELQQSNFDLFNWPTFVGGGQRFRIRAQYGLQRKDFVVSLTEPWFMGYKLSVGGEAYYREANFLSSVYNQSNYGFAIQARKQLWRALAGRLEYRLEGIDIFDVDTDNVGQFIQDSAGLYTRSAFTGGLTWDTRDSLFLTRRGELVEFTTFIAGGGLGGDVQDYGVSIEASKYFLLPWDMIFTVKGELAVVDSWGGSNEVPIFDRLYLGGANNLRGFNYREVGPVDQYDNPIGGQSLGYMTLELTFPIMSRVRGAVFTDAGFVNADAYDFSTSDVNADIGIGLRLDLPIGPIRVDYGYPVIHDTWNGPPGKFNFNIGYQF</sequence>
<feature type="domain" description="POTRA" evidence="10">
    <location>
        <begin position="356"/>
        <end position="429"/>
    </location>
</feature>
<keyword evidence="3" id="KW-0812">Transmembrane</keyword>
<dbReference type="InParanoid" id="A0A146G430"/>
<dbReference type="OrthoDB" id="9776356at2"/>
<evidence type="ECO:0000313" key="12">
    <source>
        <dbReference type="Proteomes" id="UP000076023"/>
    </source>
</evidence>
<dbReference type="PANTHER" id="PTHR12815">
    <property type="entry name" value="SORTING AND ASSEMBLY MACHINERY SAMM50 PROTEIN FAMILY MEMBER"/>
    <property type="match status" value="1"/>
</dbReference>
<comment type="caution">
    <text evidence="11">The sequence shown here is derived from an EMBL/GenBank/DDBJ whole genome shotgun (WGS) entry which is preliminary data.</text>
</comment>
<evidence type="ECO:0000256" key="2">
    <source>
        <dbReference type="ARBA" id="ARBA00022452"/>
    </source>
</evidence>
<evidence type="ECO:0000256" key="6">
    <source>
        <dbReference type="ARBA" id="ARBA00023136"/>
    </source>
</evidence>
<keyword evidence="5" id="KW-0677">Repeat</keyword>
<evidence type="ECO:0000256" key="1">
    <source>
        <dbReference type="ARBA" id="ARBA00004370"/>
    </source>
</evidence>
<gene>
    <name evidence="11" type="ORF">TSACC_2181</name>
</gene>
<dbReference type="PIRSF" id="PIRSF006076">
    <property type="entry name" value="OM_assembly_OMP85"/>
    <property type="match status" value="1"/>
</dbReference>